<protein>
    <recommendedName>
        <fullName evidence="3">SRPBCC family protein</fullName>
    </recommendedName>
</protein>
<proteinExistence type="predicted"/>
<gene>
    <name evidence="1" type="ORF">HHL22_07745</name>
</gene>
<sequence>MCQSISPFTITKTINIGCTVVKAVDCMSDAPQWLPWALPQVESVQPLPFGQWLVKTPAGLAKLRPCYDATHGAAQYELLTANTTFRQVPVQLLATPSGCHLAITLTKPEQLNYEAFEASVQRATQELHILKLMLEQD</sequence>
<dbReference type="Proteomes" id="UP000559626">
    <property type="component" value="Unassembled WGS sequence"/>
</dbReference>
<reference evidence="1 2" key="1">
    <citation type="submission" date="2020-04" db="EMBL/GenBank/DDBJ databases">
        <title>Hymenobacter polaris sp. nov., isolated from Arctic soil.</title>
        <authorList>
            <person name="Dahal R.H."/>
        </authorList>
    </citation>
    <scope>NUCLEOTIDE SEQUENCE [LARGE SCALE GENOMIC DNA]</scope>
    <source>
        <strain evidence="1 2">RP-2-7</strain>
    </source>
</reference>
<organism evidence="1 2">
    <name type="scientific">Hymenobacter polaris</name>
    <dbReference type="NCBI Taxonomy" id="2682546"/>
    <lineage>
        <taxon>Bacteria</taxon>
        <taxon>Pseudomonadati</taxon>
        <taxon>Bacteroidota</taxon>
        <taxon>Cytophagia</taxon>
        <taxon>Cytophagales</taxon>
        <taxon>Hymenobacteraceae</taxon>
        <taxon>Hymenobacter</taxon>
    </lineage>
</organism>
<evidence type="ECO:0008006" key="3">
    <source>
        <dbReference type="Google" id="ProtNLM"/>
    </source>
</evidence>
<dbReference type="Gene3D" id="3.30.530.20">
    <property type="match status" value="1"/>
</dbReference>
<evidence type="ECO:0000313" key="2">
    <source>
        <dbReference type="Proteomes" id="UP000559626"/>
    </source>
</evidence>
<name>A0A7Y0FLR8_9BACT</name>
<dbReference type="InterPro" id="IPR023393">
    <property type="entry name" value="START-like_dom_sf"/>
</dbReference>
<dbReference type="RefSeq" id="WP_169530353.1">
    <property type="nucleotide sequence ID" value="NZ_JABBGH010000001.1"/>
</dbReference>
<accession>A0A7Y0FLR8</accession>
<dbReference type="EMBL" id="JABBGH010000001">
    <property type="protein sequence ID" value="NML65097.1"/>
    <property type="molecule type" value="Genomic_DNA"/>
</dbReference>
<comment type="caution">
    <text evidence="1">The sequence shown here is derived from an EMBL/GenBank/DDBJ whole genome shotgun (WGS) entry which is preliminary data.</text>
</comment>
<evidence type="ECO:0000313" key="1">
    <source>
        <dbReference type="EMBL" id="NML65097.1"/>
    </source>
</evidence>
<keyword evidence="2" id="KW-1185">Reference proteome</keyword>
<dbReference type="AlphaFoldDB" id="A0A7Y0FLR8"/>